<organism evidence="7 8">
    <name type="scientific">Vitis rotundifolia</name>
    <name type="common">Muscadine grape</name>
    <dbReference type="NCBI Taxonomy" id="103349"/>
    <lineage>
        <taxon>Eukaryota</taxon>
        <taxon>Viridiplantae</taxon>
        <taxon>Streptophyta</taxon>
        <taxon>Embryophyta</taxon>
        <taxon>Tracheophyta</taxon>
        <taxon>Spermatophyta</taxon>
        <taxon>Magnoliopsida</taxon>
        <taxon>eudicotyledons</taxon>
        <taxon>Gunneridae</taxon>
        <taxon>Pentapetalae</taxon>
        <taxon>rosids</taxon>
        <taxon>Vitales</taxon>
        <taxon>Vitaceae</taxon>
        <taxon>Viteae</taxon>
        <taxon>Vitis</taxon>
    </lineage>
</organism>
<evidence type="ECO:0000256" key="1">
    <source>
        <dbReference type="ARBA" id="ARBA00004141"/>
    </source>
</evidence>
<keyword evidence="5" id="KW-0472">Membrane</keyword>
<sequence length="378" mass="42648">MATLNTITAHRLSPLPKSITESNNSYTVCISNSSSQLFLNKSNPSLNSTFSKKKRLNWVINAVAEDQDLAPAQTSGSKVHQDEDLPRSLLDGSEDSEGLSSSAVSSQGKDDNYEFDRLRSRTINATIVLAGGTLAITRLLTIDHDYWHGWTLYEVLRYAPEHNWVAYEEALKTNPVLAKMAISGTVYLIGDWIAQCYEGKPLFEFDLTRMFRSGLVGFSLHGSLSHYYYQFCEALFPSKDWWVVPAKVVVDQTVWAAIWNSIYYVALGFLRRESPANIYGELKSTFWPLLTAGWKLWPFAHLITYGVIPVEQRLLWVDCVELIWVTILSTYSNEKSEARITEATQEANSRSSNNAEVSPVSEFPKQHHQALSIEHHAS</sequence>
<dbReference type="Proteomes" id="UP001168098">
    <property type="component" value="Unassembled WGS sequence"/>
</dbReference>
<dbReference type="PANTHER" id="PTHR11266">
    <property type="entry name" value="PEROXISOMAL MEMBRANE PROTEIN 2, PXMP2 MPV17"/>
    <property type="match status" value="1"/>
</dbReference>
<evidence type="ECO:0000256" key="4">
    <source>
        <dbReference type="ARBA" id="ARBA00022989"/>
    </source>
</evidence>
<feature type="region of interest" description="Disordered" evidence="6">
    <location>
        <begin position="70"/>
        <end position="110"/>
    </location>
</feature>
<comment type="caution">
    <text evidence="7">The sequence shown here is derived from an EMBL/GenBank/DDBJ whole genome shotgun (WGS) entry which is preliminary data.</text>
</comment>
<gene>
    <name evidence="7" type="ORF">PVL29_015480</name>
</gene>
<comment type="subcellular location">
    <subcellularLocation>
        <location evidence="1">Membrane</location>
        <topology evidence="1">Multi-pass membrane protein</topology>
    </subcellularLocation>
</comment>
<reference evidence="7 8" key="1">
    <citation type="journal article" date="2023" name="BMC Biotechnol.">
        <title>Vitis rotundifolia cv Carlos genome sequencing.</title>
        <authorList>
            <person name="Huff M."/>
            <person name="Hulse-Kemp A."/>
            <person name="Scheffler B."/>
            <person name="Youngblood R."/>
            <person name="Simpson S."/>
            <person name="Babiker E."/>
            <person name="Staton M."/>
        </authorList>
    </citation>
    <scope>NUCLEOTIDE SEQUENCE [LARGE SCALE GENOMIC DNA]</scope>
    <source>
        <tissue evidence="7">Leaf</tissue>
    </source>
</reference>
<comment type="similarity">
    <text evidence="2">Belongs to the peroxisomal membrane protein PXMP2/4 family.</text>
</comment>
<dbReference type="GO" id="GO:0016020">
    <property type="term" value="C:membrane"/>
    <property type="evidence" value="ECO:0007669"/>
    <property type="project" value="UniProtKB-SubCell"/>
</dbReference>
<evidence type="ECO:0000313" key="7">
    <source>
        <dbReference type="EMBL" id="KAJ9686626.1"/>
    </source>
</evidence>
<keyword evidence="4" id="KW-1133">Transmembrane helix</keyword>
<evidence type="ECO:0000256" key="2">
    <source>
        <dbReference type="ARBA" id="ARBA00006824"/>
    </source>
</evidence>
<name>A0AA38ZCR6_VITRO</name>
<evidence type="ECO:0000256" key="6">
    <source>
        <dbReference type="SAM" id="MobiDB-lite"/>
    </source>
</evidence>
<keyword evidence="3" id="KW-0812">Transmembrane</keyword>
<accession>A0AA38ZCR6</accession>
<dbReference type="AlphaFoldDB" id="A0AA38ZCR6"/>
<dbReference type="GO" id="GO:0005737">
    <property type="term" value="C:cytoplasm"/>
    <property type="evidence" value="ECO:0007669"/>
    <property type="project" value="TreeGrafter"/>
</dbReference>
<proteinExistence type="inferred from homology"/>
<dbReference type="InterPro" id="IPR007248">
    <property type="entry name" value="Mpv17_PMP22"/>
</dbReference>
<evidence type="ECO:0000313" key="8">
    <source>
        <dbReference type="Proteomes" id="UP001168098"/>
    </source>
</evidence>
<keyword evidence="8" id="KW-1185">Reference proteome</keyword>
<dbReference type="Pfam" id="PF04117">
    <property type="entry name" value="Mpv17_PMP22"/>
    <property type="match status" value="1"/>
</dbReference>
<feature type="region of interest" description="Disordered" evidence="6">
    <location>
        <begin position="342"/>
        <end position="378"/>
    </location>
</feature>
<feature type="compositionally biased region" description="Polar residues" evidence="6">
    <location>
        <begin position="342"/>
        <end position="356"/>
    </location>
</feature>
<evidence type="ECO:0000256" key="3">
    <source>
        <dbReference type="ARBA" id="ARBA00022692"/>
    </source>
</evidence>
<dbReference type="PANTHER" id="PTHR11266:SF121">
    <property type="entry name" value="OS09G0315000 PROTEIN"/>
    <property type="match status" value="1"/>
</dbReference>
<dbReference type="EMBL" id="JARBHA010000012">
    <property type="protein sequence ID" value="KAJ9686626.1"/>
    <property type="molecule type" value="Genomic_DNA"/>
</dbReference>
<protein>
    <recommendedName>
        <fullName evidence="9">Peroxisomal membrane protein 2</fullName>
    </recommendedName>
</protein>
<evidence type="ECO:0008006" key="9">
    <source>
        <dbReference type="Google" id="ProtNLM"/>
    </source>
</evidence>
<evidence type="ECO:0000256" key="5">
    <source>
        <dbReference type="ARBA" id="ARBA00023136"/>
    </source>
</evidence>